<evidence type="ECO:0000313" key="5">
    <source>
        <dbReference type="Proteomes" id="UP000184513"/>
    </source>
</evidence>
<sequence length="307" mass="34258">MFKRYLIACLTMTIGFANAQNQPITLDIYPGEAPFQKPTEVQEEVRENDILVISKVQKPQIQVFLPAKRSATGKAVIICPGGGYGVLAYDWEGLDIAKWLNSRGIAGIVLKYRLPSSETQSSPHIVPMADGQRAIRLVRHHAEDWGIDPEQIGIMGFSAGGHLASTLGTHFDEGNPGDEDPIEQQSSRPDFMILGYPVISFTEHITHIGSRNNLIGKDPEQKWVEYFSNEKQVRADSPPTFIFHSQDDTGVPVQHSLLFYQGLLEKQIPAEMHLYPTGAHGFSLSINKEGTQKGWMESCINWMHHLP</sequence>
<proteinExistence type="predicted"/>
<keyword evidence="1" id="KW-0378">Hydrolase</keyword>
<dbReference type="Proteomes" id="UP000184513">
    <property type="component" value="Unassembled WGS sequence"/>
</dbReference>
<dbReference type="SUPFAM" id="SSF53474">
    <property type="entry name" value="alpha/beta-Hydrolases"/>
    <property type="match status" value="1"/>
</dbReference>
<dbReference type="STRING" id="388280.SAMN04488057_10152"/>
<protein>
    <submittedName>
        <fullName evidence="4">Acetyl esterase/lipase</fullName>
    </submittedName>
</protein>
<keyword evidence="5" id="KW-1185">Reference proteome</keyword>
<dbReference type="RefSeq" id="WP_073089909.1">
    <property type="nucleotide sequence ID" value="NZ_FRCY01000001.1"/>
</dbReference>
<feature type="signal peptide" evidence="2">
    <location>
        <begin position="1"/>
        <end position="19"/>
    </location>
</feature>
<dbReference type="InterPro" id="IPR050300">
    <property type="entry name" value="GDXG_lipolytic_enzyme"/>
</dbReference>
<feature type="domain" description="BD-FAE-like" evidence="3">
    <location>
        <begin position="62"/>
        <end position="262"/>
    </location>
</feature>
<dbReference type="GO" id="GO:0016787">
    <property type="term" value="F:hydrolase activity"/>
    <property type="evidence" value="ECO:0007669"/>
    <property type="project" value="UniProtKB-KW"/>
</dbReference>
<dbReference type="PANTHER" id="PTHR48081:SF6">
    <property type="entry name" value="PEPTIDASE S9 PROLYL OLIGOPEPTIDASE CATALYTIC DOMAIN-CONTAINING PROTEIN"/>
    <property type="match status" value="1"/>
</dbReference>
<accession>A0A1M7HT68</accession>
<name>A0A1M7HT68_9BACT</name>
<feature type="chain" id="PRO_5009926637" evidence="2">
    <location>
        <begin position="20"/>
        <end position="307"/>
    </location>
</feature>
<evidence type="ECO:0000256" key="2">
    <source>
        <dbReference type="SAM" id="SignalP"/>
    </source>
</evidence>
<dbReference type="EMBL" id="FRCY01000001">
    <property type="protein sequence ID" value="SHM31761.1"/>
    <property type="molecule type" value="Genomic_DNA"/>
</dbReference>
<dbReference type="OrthoDB" id="9794725at2"/>
<dbReference type="AlphaFoldDB" id="A0A1M7HT68"/>
<evidence type="ECO:0000313" key="4">
    <source>
        <dbReference type="EMBL" id="SHM31761.1"/>
    </source>
</evidence>
<evidence type="ECO:0000259" key="3">
    <source>
        <dbReference type="Pfam" id="PF20434"/>
    </source>
</evidence>
<gene>
    <name evidence="4" type="ORF">SAMN04488057_10152</name>
</gene>
<dbReference type="PANTHER" id="PTHR48081">
    <property type="entry name" value="AB HYDROLASE SUPERFAMILY PROTEIN C4A8.06C"/>
    <property type="match status" value="1"/>
</dbReference>
<reference evidence="4 5" key="1">
    <citation type="submission" date="2016-11" db="EMBL/GenBank/DDBJ databases">
        <authorList>
            <person name="Jaros S."/>
            <person name="Januszkiewicz K."/>
            <person name="Wedrychowicz H."/>
        </authorList>
    </citation>
    <scope>NUCLEOTIDE SEQUENCE [LARGE SCALE GENOMIC DNA]</scope>
    <source>
        <strain evidence="4 5">CGMCC 1.6102</strain>
    </source>
</reference>
<dbReference type="InterPro" id="IPR029058">
    <property type="entry name" value="AB_hydrolase_fold"/>
</dbReference>
<dbReference type="Gene3D" id="3.40.50.1820">
    <property type="entry name" value="alpha/beta hydrolase"/>
    <property type="match status" value="1"/>
</dbReference>
<dbReference type="InterPro" id="IPR049492">
    <property type="entry name" value="BD-FAE-like_dom"/>
</dbReference>
<dbReference type="Pfam" id="PF20434">
    <property type="entry name" value="BD-FAE"/>
    <property type="match status" value="1"/>
</dbReference>
<organism evidence="4 5">
    <name type="scientific">Cyclobacterium lianum</name>
    <dbReference type="NCBI Taxonomy" id="388280"/>
    <lineage>
        <taxon>Bacteria</taxon>
        <taxon>Pseudomonadati</taxon>
        <taxon>Bacteroidota</taxon>
        <taxon>Cytophagia</taxon>
        <taxon>Cytophagales</taxon>
        <taxon>Cyclobacteriaceae</taxon>
        <taxon>Cyclobacterium</taxon>
    </lineage>
</organism>
<keyword evidence="2" id="KW-0732">Signal</keyword>
<evidence type="ECO:0000256" key="1">
    <source>
        <dbReference type="ARBA" id="ARBA00022801"/>
    </source>
</evidence>